<gene>
    <name evidence="2" type="ORF">GCM10022255_112090</name>
</gene>
<evidence type="ECO:0000256" key="1">
    <source>
        <dbReference type="SAM" id="MobiDB-lite"/>
    </source>
</evidence>
<comment type="caution">
    <text evidence="2">The sequence shown here is derived from an EMBL/GenBank/DDBJ whole genome shotgun (WGS) entry which is preliminary data.</text>
</comment>
<sequence length="130" mass="14291">MEADRLANAGADDLQRHVRKEAREVLEQAHRVRLERLFTDEERTRAEAYVADPRIGDALNSAADFGIAEYLAAGPDLCSDWENAWSANSEPDEPSAGGGARRRGHRRPLHWLRLRGAARIGGAAPRALPG</sequence>
<organism evidence="2 3">
    <name type="scientific">Dactylosporangium darangshiense</name>
    <dbReference type="NCBI Taxonomy" id="579108"/>
    <lineage>
        <taxon>Bacteria</taxon>
        <taxon>Bacillati</taxon>
        <taxon>Actinomycetota</taxon>
        <taxon>Actinomycetes</taxon>
        <taxon>Micromonosporales</taxon>
        <taxon>Micromonosporaceae</taxon>
        <taxon>Dactylosporangium</taxon>
    </lineage>
</organism>
<keyword evidence="3" id="KW-1185">Reference proteome</keyword>
<accession>A0ABP8DVE5</accession>
<name>A0ABP8DVE5_9ACTN</name>
<proteinExistence type="predicted"/>
<dbReference type="Proteomes" id="UP001500620">
    <property type="component" value="Unassembled WGS sequence"/>
</dbReference>
<reference evidence="3" key="1">
    <citation type="journal article" date="2019" name="Int. J. Syst. Evol. Microbiol.">
        <title>The Global Catalogue of Microorganisms (GCM) 10K type strain sequencing project: providing services to taxonomists for standard genome sequencing and annotation.</title>
        <authorList>
            <consortium name="The Broad Institute Genomics Platform"/>
            <consortium name="The Broad Institute Genome Sequencing Center for Infectious Disease"/>
            <person name="Wu L."/>
            <person name="Ma J."/>
        </authorList>
    </citation>
    <scope>NUCLEOTIDE SEQUENCE [LARGE SCALE GENOMIC DNA]</scope>
    <source>
        <strain evidence="3">JCM 17441</strain>
    </source>
</reference>
<feature type="region of interest" description="Disordered" evidence="1">
    <location>
        <begin position="83"/>
        <end position="104"/>
    </location>
</feature>
<dbReference type="EMBL" id="BAABAT010000082">
    <property type="protein sequence ID" value="GAA4263846.1"/>
    <property type="molecule type" value="Genomic_DNA"/>
</dbReference>
<protein>
    <submittedName>
        <fullName evidence="2">Uncharacterized protein</fullName>
    </submittedName>
</protein>
<evidence type="ECO:0000313" key="2">
    <source>
        <dbReference type="EMBL" id="GAA4263846.1"/>
    </source>
</evidence>
<evidence type="ECO:0000313" key="3">
    <source>
        <dbReference type="Proteomes" id="UP001500620"/>
    </source>
</evidence>